<dbReference type="KEGG" id="mhos:CXR34_08445"/>
<name>A0A2K9DBL8_9MICO</name>
<dbReference type="AlphaFoldDB" id="A0A2K9DBL8"/>
<reference evidence="2 3" key="1">
    <citation type="submission" date="2017-12" db="EMBL/GenBank/DDBJ databases">
        <title>Isolation and characterization of estrogens degradatiion strain Microbacterium hominis SJTG1.</title>
        <authorList>
            <person name="Xiong W."/>
            <person name="Yin C."/>
            <person name="Zheng D."/>
            <person name="Liang R."/>
        </authorList>
    </citation>
    <scope>NUCLEOTIDE SEQUENCE [LARGE SCALE GENOMIC DNA]</scope>
    <source>
        <strain evidence="2 3">SJTG1</strain>
    </source>
</reference>
<dbReference type="Proteomes" id="UP000233276">
    <property type="component" value="Chromosome"/>
</dbReference>
<dbReference type="Pfam" id="PF01844">
    <property type="entry name" value="HNH"/>
    <property type="match status" value="1"/>
</dbReference>
<dbReference type="SMART" id="SM00507">
    <property type="entry name" value="HNHc"/>
    <property type="match status" value="1"/>
</dbReference>
<dbReference type="PANTHER" id="PTHR33877">
    <property type="entry name" value="SLL1193 PROTEIN"/>
    <property type="match status" value="1"/>
</dbReference>
<dbReference type="EMBL" id="CP025299">
    <property type="protein sequence ID" value="AUG29491.1"/>
    <property type="molecule type" value="Genomic_DNA"/>
</dbReference>
<evidence type="ECO:0000313" key="2">
    <source>
        <dbReference type="EMBL" id="AUG29491.1"/>
    </source>
</evidence>
<evidence type="ECO:0000313" key="3">
    <source>
        <dbReference type="Proteomes" id="UP000233276"/>
    </source>
</evidence>
<dbReference type="RefSeq" id="WP_101306149.1">
    <property type="nucleotide sequence ID" value="NZ_CP025299.1"/>
</dbReference>
<accession>A0A2K9DBL8</accession>
<protein>
    <recommendedName>
        <fullName evidence="1">HNH nuclease domain-containing protein</fullName>
    </recommendedName>
</protein>
<dbReference type="InterPro" id="IPR052892">
    <property type="entry name" value="NA-targeting_endonuclease"/>
</dbReference>
<dbReference type="GO" id="GO:0003676">
    <property type="term" value="F:nucleic acid binding"/>
    <property type="evidence" value="ECO:0007669"/>
    <property type="project" value="InterPro"/>
</dbReference>
<dbReference type="InterPro" id="IPR002711">
    <property type="entry name" value="HNH"/>
</dbReference>
<dbReference type="GO" id="GO:0008270">
    <property type="term" value="F:zinc ion binding"/>
    <property type="evidence" value="ECO:0007669"/>
    <property type="project" value="InterPro"/>
</dbReference>
<dbReference type="CDD" id="cd00085">
    <property type="entry name" value="HNHc"/>
    <property type="match status" value="1"/>
</dbReference>
<proteinExistence type="predicted"/>
<sequence>MRKHDRVNAFIPRAPARDRDPVAIASGVVTVAFGKPIAAAARCHYCPRPATTRDHIVAKTRGGADSWWNLVPACADCNSKKGSDGSGCWCAFCERARFLYDRGHRRSGSGVAGR</sequence>
<feature type="domain" description="HNH nuclease" evidence="1">
    <location>
        <begin position="32"/>
        <end position="79"/>
    </location>
</feature>
<dbReference type="Gene3D" id="1.10.30.50">
    <property type="match status" value="1"/>
</dbReference>
<organism evidence="2 3">
    <name type="scientific">Microbacterium hominis</name>
    <dbReference type="NCBI Taxonomy" id="162426"/>
    <lineage>
        <taxon>Bacteria</taxon>
        <taxon>Bacillati</taxon>
        <taxon>Actinomycetota</taxon>
        <taxon>Actinomycetes</taxon>
        <taxon>Micrococcales</taxon>
        <taxon>Microbacteriaceae</taxon>
        <taxon>Microbacterium</taxon>
    </lineage>
</organism>
<evidence type="ECO:0000259" key="1">
    <source>
        <dbReference type="SMART" id="SM00507"/>
    </source>
</evidence>
<dbReference type="InterPro" id="IPR003615">
    <property type="entry name" value="HNH_nuc"/>
</dbReference>
<dbReference type="GO" id="GO:0004519">
    <property type="term" value="F:endonuclease activity"/>
    <property type="evidence" value="ECO:0007669"/>
    <property type="project" value="InterPro"/>
</dbReference>
<dbReference type="PANTHER" id="PTHR33877:SF2">
    <property type="entry name" value="OS07G0170200 PROTEIN"/>
    <property type="match status" value="1"/>
</dbReference>
<gene>
    <name evidence="2" type="ORF">CXR34_08445</name>
</gene>